<protein>
    <submittedName>
        <fullName evidence="2">Uncharacterized protein</fullName>
    </submittedName>
</protein>
<name>A0ABC9TWU7_CLOSY</name>
<gene>
    <name evidence="2" type="ORF">CLOSYM_02678</name>
</gene>
<reference evidence="2 3" key="1">
    <citation type="submission" date="2013-07" db="EMBL/GenBank/DDBJ databases">
        <authorList>
            <person name="Weinstock G."/>
            <person name="Sodergren E."/>
            <person name="Wylie T."/>
            <person name="Fulton L."/>
            <person name="Fulton R."/>
            <person name="Fronick C."/>
            <person name="O'Laughlin M."/>
            <person name="Godfrey J."/>
            <person name="Miner T."/>
            <person name="Herter B."/>
            <person name="Appelbaum E."/>
            <person name="Cordes M."/>
            <person name="Lek S."/>
            <person name="Wollam A."/>
            <person name="Pepin K.H."/>
            <person name="Palsikar V.B."/>
            <person name="Mitreva M."/>
            <person name="Wilson R.K."/>
        </authorList>
    </citation>
    <scope>NUCLEOTIDE SEQUENCE [LARGE SCALE GENOMIC DNA]</scope>
    <source>
        <strain evidence="2 3">ATCC 14940</strain>
    </source>
</reference>
<accession>A0ABC9TWU7</accession>
<feature type="region of interest" description="Disordered" evidence="1">
    <location>
        <begin position="16"/>
        <end position="37"/>
    </location>
</feature>
<proteinExistence type="predicted"/>
<evidence type="ECO:0000256" key="1">
    <source>
        <dbReference type="SAM" id="MobiDB-lite"/>
    </source>
</evidence>
<evidence type="ECO:0000313" key="2">
    <source>
        <dbReference type="EMBL" id="ERI76354.1"/>
    </source>
</evidence>
<dbReference type="EMBL" id="AWSU01000205">
    <property type="protein sequence ID" value="ERI76354.1"/>
    <property type="molecule type" value="Genomic_DNA"/>
</dbReference>
<comment type="caution">
    <text evidence="2">The sequence shown here is derived from an EMBL/GenBank/DDBJ whole genome shotgun (WGS) entry which is preliminary data.</text>
</comment>
<dbReference type="AlphaFoldDB" id="A0ABC9TWU7"/>
<organism evidence="2 3">
    <name type="scientific">[Clostridium] symbiosum ATCC 14940</name>
    <dbReference type="NCBI Taxonomy" id="411472"/>
    <lineage>
        <taxon>Bacteria</taxon>
        <taxon>Bacillati</taxon>
        <taxon>Bacillota</taxon>
        <taxon>Clostridia</taxon>
        <taxon>Lachnospirales</taxon>
        <taxon>Lachnospiraceae</taxon>
        <taxon>Otoolea</taxon>
    </lineage>
</organism>
<sequence>MADFLVFVTVQPSAKPQQMMHRNGKKNAVSRRTTRDFRKKQRKHLAEYIMAERLLVFFRMSAFSLHFCRNPL</sequence>
<evidence type="ECO:0000313" key="3">
    <source>
        <dbReference type="Proteomes" id="UP000016491"/>
    </source>
</evidence>
<dbReference type="Proteomes" id="UP000016491">
    <property type="component" value="Unassembled WGS sequence"/>
</dbReference>